<proteinExistence type="predicted"/>
<reference evidence="1" key="1">
    <citation type="journal article" date="2015" name="Nature">
        <title>Complex archaea that bridge the gap between prokaryotes and eukaryotes.</title>
        <authorList>
            <person name="Spang A."/>
            <person name="Saw J.H."/>
            <person name="Jorgensen S.L."/>
            <person name="Zaremba-Niedzwiedzka K."/>
            <person name="Martijn J."/>
            <person name="Lind A.E."/>
            <person name="van Eijk R."/>
            <person name="Schleper C."/>
            <person name="Guy L."/>
            <person name="Ettema T.J."/>
        </authorList>
    </citation>
    <scope>NUCLEOTIDE SEQUENCE</scope>
</reference>
<dbReference type="AlphaFoldDB" id="A0A0F9K0N2"/>
<evidence type="ECO:0000313" key="1">
    <source>
        <dbReference type="EMBL" id="KKM75543.1"/>
    </source>
</evidence>
<comment type="caution">
    <text evidence="1">The sequence shown here is derived from an EMBL/GenBank/DDBJ whole genome shotgun (WGS) entry which is preliminary data.</text>
</comment>
<name>A0A0F9K0N2_9ZZZZ</name>
<protein>
    <submittedName>
        <fullName evidence="1">Uncharacterized protein</fullName>
    </submittedName>
</protein>
<accession>A0A0F9K0N2</accession>
<sequence length="94" mass="10877">MKKILILLFIGILLISVVIAVTNNKKEYTTLAELETKTLNKTENKKVMDYYKSELKEATEVKEYKTDGTHVVIEFKGTDYRVVTSKKKFDNLVE</sequence>
<gene>
    <name evidence="1" type="ORF">LCGC14_1389130</name>
</gene>
<organism evidence="1">
    <name type="scientific">marine sediment metagenome</name>
    <dbReference type="NCBI Taxonomy" id="412755"/>
    <lineage>
        <taxon>unclassified sequences</taxon>
        <taxon>metagenomes</taxon>
        <taxon>ecological metagenomes</taxon>
    </lineage>
</organism>
<dbReference type="EMBL" id="LAZR01008959">
    <property type="protein sequence ID" value="KKM75543.1"/>
    <property type="molecule type" value="Genomic_DNA"/>
</dbReference>